<dbReference type="AlphaFoldDB" id="A0A2G8KWD2"/>
<comment type="caution">
    <text evidence="2">The sequence shown here is derived from an EMBL/GenBank/DDBJ whole genome shotgun (WGS) entry which is preliminary data.</text>
</comment>
<gene>
    <name evidence="2" type="ORF">BSL78_10806</name>
</gene>
<dbReference type="OrthoDB" id="3263820at2759"/>
<evidence type="ECO:0000313" key="3">
    <source>
        <dbReference type="Proteomes" id="UP000230750"/>
    </source>
</evidence>
<dbReference type="PANTHER" id="PTHR46579:SF1">
    <property type="entry name" value="F5_8 TYPE C DOMAIN-CONTAINING PROTEIN"/>
    <property type="match status" value="1"/>
</dbReference>
<sequence>MAKKRGRYKRYLDLDNSECEIPRNTKKRWLLKHQGVIGEDSCNGMARLNHFETVADNYTTLTVGDSSSSSEDEDDLQLQQDVFRASTDADLEIRRSEELEDAQLMENEPTPSSSSENSSDDDTSSVEAEQQDKPLDGDEHNLQSPIFHGSLLSHAHLLLLVMAFVLKHQLTGTCLEDLLSLLNLMVPGIYLGENPDIDSCPDCSTSFNLKKSEKKGNYFLYVPIEDQLKTLLARDGISEAIGKGSTSEGVYNDIYSGSMYKEMFSDSHHSSINLSILWNCDGVPLFKSSKTSIWTIQVIINELPKHIRAKHILLCGIWIGNDKPRMDMFLRPFVEELRKLGTDGIVWKNKHGRVYSAVSSCDAVARCALQNIHQFNGSHGCGLCLHEGVSVNRGHGVTRVYPVEGRVERRTKEGTLQNVKEAVETGKIVKGVKGPSILCLLPRFNAIDGCVPDYMHSVILGVVRQFGKLWFDTSYHHGPFYLGRHVQEISSRLLKIKPPCEASRLPRSLLDRKFWKATEWKNFLLYSPVILCGLLPARFLTHWWLLVYAIYSLGSSTVTTKMIQDSKCALLKFVIQMQDLYGLEHISYNVHQLTHLSQYVLNWGPLWASSAFAFEDNNQRIKSFFKGTKGIAKQIMKNSLIFNKLDSLATVHLSLGNRRNSEVVLIFLSTRL</sequence>
<dbReference type="STRING" id="307972.A0A2G8KWD2"/>
<organism evidence="2 3">
    <name type="scientific">Stichopus japonicus</name>
    <name type="common">Sea cucumber</name>
    <dbReference type="NCBI Taxonomy" id="307972"/>
    <lineage>
        <taxon>Eukaryota</taxon>
        <taxon>Metazoa</taxon>
        <taxon>Echinodermata</taxon>
        <taxon>Eleutherozoa</taxon>
        <taxon>Echinozoa</taxon>
        <taxon>Holothuroidea</taxon>
        <taxon>Aspidochirotacea</taxon>
        <taxon>Aspidochirotida</taxon>
        <taxon>Stichopodidae</taxon>
        <taxon>Apostichopus</taxon>
    </lineage>
</organism>
<feature type="compositionally biased region" description="Low complexity" evidence="1">
    <location>
        <begin position="106"/>
        <end position="117"/>
    </location>
</feature>
<evidence type="ECO:0000313" key="2">
    <source>
        <dbReference type="EMBL" id="PIK52313.1"/>
    </source>
</evidence>
<evidence type="ECO:0000256" key="1">
    <source>
        <dbReference type="SAM" id="MobiDB-lite"/>
    </source>
</evidence>
<dbReference type="EMBL" id="MRZV01000335">
    <property type="protein sequence ID" value="PIK52313.1"/>
    <property type="molecule type" value="Genomic_DNA"/>
</dbReference>
<accession>A0A2G8KWD2</accession>
<proteinExistence type="predicted"/>
<keyword evidence="3" id="KW-1185">Reference proteome</keyword>
<name>A0A2G8KWD2_STIJA</name>
<reference evidence="2 3" key="1">
    <citation type="journal article" date="2017" name="PLoS Biol.">
        <title>The sea cucumber genome provides insights into morphological evolution and visceral regeneration.</title>
        <authorList>
            <person name="Zhang X."/>
            <person name="Sun L."/>
            <person name="Yuan J."/>
            <person name="Sun Y."/>
            <person name="Gao Y."/>
            <person name="Zhang L."/>
            <person name="Li S."/>
            <person name="Dai H."/>
            <person name="Hamel J.F."/>
            <person name="Liu C."/>
            <person name="Yu Y."/>
            <person name="Liu S."/>
            <person name="Lin W."/>
            <person name="Guo K."/>
            <person name="Jin S."/>
            <person name="Xu P."/>
            <person name="Storey K.B."/>
            <person name="Huan P."/>
            <person name="Zhang T."/>
            <person name="Zhou Y."/>
            <person name="Zhang J."/>
            <person name="Lin C."/>
            <person name="Li X."/>
            <person name="Xing L."/>
            <person name="Huo D."/>
            <person name="Sun M."/>
            <person name="Wang L."/>
            <person name="Mercier A."/>
            <person name="Li F."/>
            <person name="Yang H."/>
            <person name="Xiang J."/>
        </authorList>
    </citation>
    <scope>NUCLEOTIDE SEQUENCE [LARGE SCALE GENOMIC DNA]</scope>
    <source>
        <strain evidence="2">Shaxun</strain>
        <tissue evidence="2">Muscle</tissue>
    </source>
</reference>
<protein>
    <submittedName>
        <fullName evidence="2">Uncharacterized protein</fullName>
    </submittedName>
</protein>
<feature type="compositionally biased region" description="Basic and acidic residues" evidence="1">
    <location>
        <begin position="130"/>
        <end position="141"/>
    </location>
</feature>
<dbReference type="Proteomes" id="UP000230750">
    <property type="component" value="Unassembled WGS sequence"/>
</dbReference>
<dbReference type="PANTHER" id="PTHR46579">
    <property type="entry name" value="F5/8 TYPE C DOMAIN-CONTAINING PROTEIN-RELATED"/>
    <property type="match status" value="1"/>
</dbReference>
<feature type="region of interest" description="Disordered" evidence="1">
    <location>
        <begin position="97"/>
        <end position="141"/>
    </location>
</feature>